<protein>
    <submittedName>
        <fullName evidence="3">Mitochondrial pyruvate carrier 1</fullName>
    </submittedName>
</protein>
<evidence type="ECO:0000313" key="3">
    <source>
        <dbReference type="EMBL" id="KAJ6826033.1"/>
    </source>
</evidence>
<accession>A0AAX6GC17</accession>
<feature type="transmembrane region" description="Helical" evidence="2">
    <location>
        <begin position="84"/>
        <end position="100"/>
    </location>
</feature>
<proteinExistence type="predicted"/>
<dbReference type="Proteomes" id="UP001140949">
    <property type="component" value="Unassembled WGS sequence"/>
</dbReference>
<comment type="caution">
    <text evidence="3">The sequence shown here is derived from an EMBL/GenBank/DDBJ whole genome shotgun (WGS) entry which is preliminary data.</text>
</comment>
<evidence type="ECO:0000256" key="2">
    <source>
        <dbReference type="SAM" id="Phobius"/>
    </source>
</evidence>
<feature type="transmembrane region" description="Helical" evidence="2">
    <location>
        <begin position="56"/>
        <end position="78"/>
    </location>
</feature>
<keyword evidence="3" id="KW-0670">Pyruvate</keyword>
<reference evidence="3" key="2">
    <citation type="submission" date="2023-04" db="EMBL/GenBank/DDBJ databases">
        <authorList>
            <person name="Bruccoleri R.E."/>
            <person name="Oakeley E.J."/>
            <person name="Faust A.-M."/>
            <person name="Dessus-Babus S."/>
            <person name="Altorfer M."/>
            <person name="Burckhardt D."/>
            <person name="Oertli M."/>
            <person name="Naumann U."/>
            <person name="Petersen F."/>
            <person name="Wong J."/>
        </authorList>
    </citation>
    <scope>NUCLEOTIDE SEQUENCE</scope>
    <source>
        <strain evidence="3">GSM-AAB239-AS_SAM_17_03QT</strain>
        <tissue evidence="3">Leaf</tissue>
    </source>
</reference>
<evidence type="ECO:0000313" key="4">
    <source>
        <dbReference type="Proteomes" id="UP001140949"/>
    </source>
</evidence>
<gene>
    <name evidence="3" type="ORF">M6B38_374255</name>
</gene>
<evidence type="ECO:0000256" key="1">
    <source>
        <dbReference type="SAM" id="MobiDB-lite"/>
    </source>
</evidence>
<dbReference type="AlphaFoldDB" id="A0AAX6GC17"/>
<name>A0AAX6GC17_IRIPA</name>
<dbReference type="EMBL" id="JANAVB010021198">
    <property type="protein sequence ID" value="KAJ6826033.1"/>
    <property type="molecule type" value="Genomic_DNA"/>
</dbReference>
<feature type="region of interest" description="Disordered" evidence="1">
    <location>
        <begin position="1"/>
        <end position="47"/>
    </location>
</feature>
<keyword evidence="2" id="KW-1133">Transmembrane helix</keyword>
<keyword evidence="2" id="KW-0472">Membrane</keyword>
<keyword evidence="4" id="KW-1185">Reference proteome</keyword>
<reference evidence="3" key="1">
    <citation type="journal article" date="2023" name="GigaByte">
        <title>Genome assembly of the bearded iris, Iris pallida Lam.</title>
        <authorList>
            <person name="Bruccoleri R.E."/>
            <person name="Oakeley E.J."/>
            <person name="Faust A.M.E."/>
            <person name="Altorfer M."/>
            <person name="Dessus-Babus S."/>
            <person name="Burckhardt D."/>
            <person name="Oertli M."/>
            <person name="Naumann U."/>
            <person name="Petersen F."/>
            <person name="Wong J."/>
        </authorList>
    </citation>
    <scope>NUCLEOTIDE SEQUENCE</scope>
    <source>
        <strain evidence="3">GSM-AAB239-AS_SAM_17_03QT</strain>
    </source>
</reference>
<keyword evidence="2" id="KW-0812">Transmembrane</keyword>
<organism evidence="3 4">
    <name type="scientific">Iris pallida</name>
    <name type="common">Sweet iris</name>
    <dbReference type="NCBI Taxonomy" id="29817"/>
    <lineage>
        <taxon>Eukaryota</taxon>
        <taxon>Viridiplantae</taxon>
        <taxon>Streptophyta</taxon>
        <taxon>Embryophyta</taxon>
        <taxon>Tracheophyta</taxon>
        <taxon>Spermatophyta</taxon>
        <taxon>Magnoliopsida</taxon>
        <taxon>Liliopsida</taxon>
        <taxon>Asparagales</taxon>
        <taxon>Iridaceae</taxon>
        <taxon>Iridoideae</taxon>
        <taxon>Irideae</taxon>
        <taxon>Iris</taxon>
    </lineage>
</organism>
<feature type="compositionally biased region" description="Polar residues" evidence="1">
    <location>
        <begin position="23"/>
        <end position="44"/>
    </location>
</feature>
<sequence>MESVREVGYVKEGPSEGTRPCVHQSSTGGTSTRPWSCSNGSTMPSSRRRLGRSTLLWKKFSVSLFFLIFSLIVCIIYFTKPIFLHILPLMLVLIFSARVWDKILGNLWLFCRLG</sequence>